<dbReference type="OrthoDB" id="8592692at2"/>
<reference evidence="2 3" key="1">
    <citation type="submission" date="2017-05" db="EMBL/GenBank/DDBJ databases">
        <authorList>
            <person name="Song R."/>
            <person name="Chenine A.L."/>
            <person name="Ruprecht R.M."/>
        </authorList>
    </citation>
    <scope>NUCLEOTIDE SEQUENCE [LARGE SCALE GENOMIC DNA]</scope>
    <source>
        <strain evidence="2 3">CECT 8489</strain>
    </source>
</reference>
<dbReference type="AlphaFoldDB" id="A0A238J0G0"/>
<feature type="chain" id="PRO_5012263404" description="Secreted protein" evidence="1">
    <location>
        <begin position="20"/>
        <end position="116"/>
    </location>
</feature>
<dbReference type="RefSeq" id="WP_093974155.1">
    <property type="nucleotide sequence ID" value="NZ_FXXQ01000007.1"/>
</dbReference>
<evidence type="ECO:0000313" key="3">
    <source>
        <dbReference type="Proteomes" id="UP000201838"/>
    </source>
</evidence>
<organism evidence="2 3">
    <name type="scientific">Boseongicola aestuarii</name>
    <dbReference type="NCBI Taxonomy" id="1470561"/>
    <lineage>
        <taxon>Bacteria</taxon>
        <taxon>Pseudomonadati</taxon>
        <taxon>Pseudomonadota</taxon>
        <taxon>Alphaproteobacteria</taxon>
        <taxon>Rhodobacterales</taxon>
        <taxon>Paracoccaceae</taxon>
        <taxon>Boseongicola</taxon>
    </lineage>
</organism>
<evidence type="ECO:0008006" key="4">
    <source>
        <dbReference type="Google" id="ProtNLM"/>
    </source>
</evidence>
<protein>
    <recommendedName>
        <fullName evidence="4">Secreted protein</fullName>
    </recommendedName>
</protein>
<keyword evidence="3" id="KW-1185">Reference proteome</keyword>
<proteinExistence type="predicted"/>
<name>A0A238J0G0_9RHOB</name>
<feature type="signal peptide" evidence="1">
    <location>
        <begin position="1"/>
        <end position="19"/>
    </location>
</feature>
<dbReference type="PROSITE" id="PS51257">
    <property type="entry name" value="PROKAR_LIPOPROTEIN"/>
    <property type="match status" value="1"/>
</dbReference>
<evidence type="ECO:0000256" key="1">
    <source>
        <dbReference type="SAM" id="SignalP"/>
    </source>
</evidence>
<evidence type="ECO:0000313" key="2">
    <source>
        <dbReference type="EMBL" id="SMX24198.1"/>
    </source>
</evidence>
<dbReference type="EMBL" id="FXXQ01000007">
    <property type="protein sequence ID" value="SMX24198.1"/>
    <property type="molecule type" value="Genomic_DNA"/>
</dbReference>
<accession>A0A238J0G0</accession>
<dbReference type="Proteomes" id="UP000201838">
    <property type="component" value="Unassembled WGS sequence"/>
</dbReference>
<gene>
    <name evidence="2" type="ORF">BOA8489_02321</name>
</gene>
<keyword evidence="1" id="KW-0732">Signal</keyword>
<sequence>MLALGRGFLMICLTLTLLACQEDGPRASGETGGVPDPLAEQRAACERTGGRWGARSGGILFTCYRPSSDANQLCRASSDCESVCLARSRTCAPTTPFLGCHEILTENGGRATQCIN</sequence>